<evidence type="ECO:0000313" key="4">
    <source>
        <dbReference type="Proteomes" id="UP000005238"/>
    </source>
</evidence>
<dbReference type="Pfam" id="PF03184">
    <property type="entry name" value="DDE_1"/>
    <property type="match status" value="1"/>
</dbReference>
<keyword evidence="1" id="KW-1133">Transmembrane helix</keyword>
<feature type="domain" description="DDE-1" evidence="2">
    <location>
        <begin position="26"/>
        <end position="93"/>
    </location>
</feature>
<dbReference type="AlphaFoldDB" id="H3H556"/>
<evidence type="ECO:0000256" key="1">
    <source>
        <dbReference type="SAM" id="Phobius"/>
    </source>
</evidence>
<evidence type="ECO:0000259" key="2">
    <source>
        <dbReference type="Pfam" id="PF03184"/>
    </source>
</evidence>
<name>H3H556_PHYRM</name>
<dbReference type="GO" id="GO:0015171">
    <property type="term" value="F:amino acid transmembrane transporter activity"/>
    <property type="evidence" value="ECO:0000318"/>
    <property type="project" value="GO_Central"/>
</dbReference>
<dbReference type="EMBL" id="DS566288">
    <property type="status" value="NOT_ANNOTATED_CDS"/>
    <property type="molecule type" value="Genomic_DNA"/>
</dbReference>
<keyword evidence="1" id="KW-0472">Membrane</keyword>
<dbReference type="Proteomes" id="UP000005238">
    <property type="component" value="Unassembled WGS sequence"/>
</dbReference>
<feature type="transmembrane region" description="Helical" evidence="1">
    <location>
        <begin position="177"/>
        <end position="197"/>
    </location>
</feature>
<evidence type="ECO:0000313" key="3">
    <source>
        <dbReference type="EnsemblProtists" id="Phyra85741"/>
    </source>
</evidence>
<dbReference type="GO" id="GO:0003676">
    <property type="term" value="F:nucleic acid binding"/>
    <property type="evidence" value="ECO:0007669"/>
    <property type="project" value="InterPro"/>
</dbReference>
<dbReference type="EnsemblProtists" id="Phyra85741">
    <property type="protein sequence ID" value="Phyra85741"/>
    <property type="gene ID" value="Phyra85741"/>
</dbReference>
<dbReference type="InParanoid" id="H3H556"/>
<dbReference type="HOGENOM" id="CLU_892738_0_0_1"/>
<feature type="transmembrane region" description="Helical" evidence="1">
    <location>
        <begin position="264"/>
        <end position="285"/>
    </location>
</feature>
<dbReference type="STRING" id="164328.H3H556"/>
<accession>H3H556</accession>
<reference evidence="4" key="1">
    <citation type="journal article" date="2006" name="Science">
        <title>Phytophthora genome sequences uncover evolutionary origins and mechanisms of pathogenesis.</title>
        <authorList>
            <person name="Tyler B.M."/>
            <person name="Tripathy S."/>
            <person name="Zhang X."/>
            <person name="Dehal P."/>
            <person name="Jiang R.H."/>
            <person name="Aerts A."/>
            <person name="Arredondo F.D."/>
            <person name="Baxter L."/>
            <person name="Bensasson D."/>
            <person name="Beynon J.L."/>
            <person name="Chapman J."/>
            <person name="Damasceno C.M."/>
            <person name="Dorrance A.E."/>
            <person name="Dou D."/>
            <person name="Dickerman A.W."/>
            <person name="Dubchak I.L."/>
            <person name="Garbelotto M."/>
            <person name="Gijzen M."/>
            <person name="Gordon S.G."/>
            <person name="Govers F."/>
            <person name="Grunwald N.J."/>
            <person name="Huang W."/>
            <person name="Ivors K.L."/>
            <person name="Jones R.W."/>
            <person name="Kamoun S."/>
            <person name="Krampis K."/>
            <person name="Lamour K.H."/>
            <person name="Lee M.K."/>
            <person name="McDonald W.H."/>
            <person name="Medina M."/>
            <person name="Meijer H.J."/>
            <person name="Nordberg E.K."/>
            <person name="Maclean D.J."/>
            <person name="Ospina-Giraldo M.D."/>
            <person name="Morris P.F."/>
            <person name="Phuntumart V."/>
            <person name="Putnam N.H."/>
            <person name="Rash S."/>
            <person name="Rose J.K."/>
            <person name="Sakihama Y."/>
            <person name="Salamov A.A."/>
            <person name="Savidor A."/>
            <person name="Scheuring C.F."/>
            <person name="Smith B.M."/>
            <person name="Sobral B.W."/>
            <person name="Terry A."/>
            <person name="Torto-Alalibo T.A."/>
            <person name="Win J."/>
            <person name="Xu Z."/>
            <person name="Zhang H."/>
            <person name="Grigoriev I.V."/>
            <person name="Rokhsar D.S."/>
            <person name="Boore J.L."/>
        </authorList>
    </citation>
    <scope>NUCLEOTIDE SEQUENCE [LARGE SCALE GENOMIC DNA]</scope>
    <source>
        <strain evidence="4">Pr102</strain>
    </source>
</reference>
<keyword evidence="4" id="KW-1185">Reference proteome</keyword>
<reference evidence="3" key="2">
    <citation type="submission" date="2015-06" db="UniProtKB">
        <authorList>
            <consortium name="EnsemblProtists"/>
        </authorList>
    </citation>
    <scope>IDENTIFICATION</scope>
    <source>
        <strain evidence="3">Pr102</strain>
    </source>
</reference>
<sequence length="312" mass="35170">MWSEDLLMAHAESVICARKETQLYREPVLYVIDSYGCHVKLADSKRLERYKIFVLLVPLNLTNLLQPLDVAINRSYQEFYRSKYGDYIDSALRDPSLQSKAGNPKMSHYAKMAQWTLDWVVTKSGDSVKKAFTLCGLVAKATFKMDELYAPLKAILKPDLDMTQIVEEQAPGVFRKALVNMWVFATFYNLLLSVLPLEWPGGIYNDKDVVLATMGRVAAGMWLMSWVSIDAFIVLAGEVLTSYVRIMGLASLVVLLHADASVLAGVFTFAFLGVMALFAFGCMLLKLKREDIPRDVHALWWSCIFGLVMVLL</sequence>
<dbReference type="VEuPathDB" id="FungiDB:KRP22_10486"/>
<organism evidence="3 4">
    <name type="scientific">Phytophthora ramorum</name>
    <name type="common">Sudden oak death agent</name>
    <dbReference type="NCBI Taxonomy" id="164328"/>
    <lineage>
        <taxon>Eukaryota</taxon>
        <taxon>Sar</taxon>
        <taxon>Stramenopiles</taxon>
        <taxon>Oomycota</taxon>
        <taxon>Peronosporomycetes</taxon>
        <taxon>Peronosporales</taxon>
        <taxon>Peronosporaceae</taxon>
        <taxon>Phytophthora</taxon>
    </lineage>
</organism>
<protein>
    <recommendedName>
        <fullName evidence="2">DDE-1 domain-containing protein</fullName>
    </recommendedName>
</protein>
<dbReference type="GO" id="GO:0006865">
    <property type="term" value="P:amino acid transport"/>
    <property type="evidence" value="ECO:0000318"/>
    <property type="project" value="GO_Central"/>
</dbReference>
<dbReference type="InterPro" id="IPR004875">
    <property type="entry name" value="DDE_SF_endonuclease_dom"/>
</dbReference>
<proteinExistence type="predicted"/>
<keyword evidence="1" id="KW-0812">Transmembrane</keyword>